<dbReference type="Pfam" id="PF00010">
    <property type="entry name" value="HLH"/>
    <property type="match status" value="1"/>
</dbReference>
<dbReference type="EnsemblPlants" id="OB12G24620.1">
    <property type="protein sequence ID" value="OB12G24620.1"/>
    <property type="gene ID" value="OB12G24620"/>
</dbReference>
<evidence type="ECO:0000256" key="3">
    <source>
        <dbReference type="ARBA" id="ARBA00023125"/>
    </source>
</evidence>
<dbReference type="AlphaFoldDB" id="J3NEQ4"/>
<evidence type="ECO:0000259" key="6">
    <source>
        <dbReference type="PROSITE" id="PS50888"/>
    </source>
</evidence>
<keyword evidence="2" id="KW-0805">Transcription regulation</keyword>
<dbReference type="InterPro" id="IPR036638">
    <property type="entry name" value="HLH_DNA-bd_sf"/>
</dbReference>
<dbReference type="SUPFAM" id="SSF47459">
    <property type="entry name" value="HLH, helix-loop-helix DNA-binding domain"/>
    <property type="match status" value="1"/>
</dbReference>
<reference evidence="7" key="2">
    <citation type="submission" date="2013-04" db="UniProtKB">
        <authorList>
            <consortium name="EnsemblPlants"/>
        </authorList>
    </citation>
    <scope>IDENTIFICATION</scope>
</reference>
<evidence type="ECO:0000313" key="7">
    <source>
        <dbReference type="EnsemblPlants" id="OB12G24620.1"/>
    </source>
</evidence>
<dbReference type="HOGENOM" id="CLU_067944_0_0_1"/>
<evidence type="ECO:0000256" key="5">
    <source>
        <dbReference type="SAM" id="MobiDB-lite"/>
    </source>
</evidence>
<accession>J3NEQ4</accession>
<dbReference type="GO" id="GO:0005634">
    <property type="term" value="C:nucleus"/>
    <property type="evidence" value="ECO:0007669"/>
    <property type="project" value="TreeGrafter"/>
</dbReference>
<feature type="domain" description="BHLH" evidence="6">
    <location>
        <begin position="142"/>
        <end position="191"/>
    </location>
</feature>
<dbReference type="PROSITE" id="PS50888">
    <property type="entry name" value="BHLH"/>
    <property type="match status" value="1"/>
</dbReference>
<dbReference type="eggNOG" id="ENOG502S96C">
    <property type="taxonomic scope" value="Eukaryota"/>
</dbReference>
<dbReference type="GO" id="GO:0046983">
    <property type="term" value="F:protein dimerization activity"/>
    <property type="evidence" value="ECO:0007669"/>
    <property type="project" value="InterPro"/>
</dbReference>
<keyword evidence="4" id="KW-0804">Transcription</keyword>
<dbReference type="GO" id="GO:0003677">
    <property type="term" value="F:DNA binding"/>
    <property type="evidence" value="ECO:0007669"/>
    <property type="project" value="UniProtKB-KW"/>
</dbReference>
<dbReference type="SMART" id="SM00353">
    <property type="entry name" value="HLH"/>
    <property type="match status" value="1"/>
</dbReference>
<organism evidence="7">
    <name type="scientific">Oryza brachyantha</name>
    <name type="common">malo sina</name>
    <dbReference type="NCBI Taxonomy" id="4533"/>
    <lineage>
        <taxon>Eukaryota</taxon>
        <taxon>Viridiplantae</taxon>
        <taxon>Streptophyta</taxon>
        <taxon>Embryophyta</taxon>
        <taxon>Tracheophyta</taxon>
        <taxon>Spermatophyta</taxon>
        <taxon>Magnoliopsida</taxon>
        <taxon>Liliopsida</taxon>
        <taxon>Poales</taxon>
        <taxon>Poaceae</taxon>
        <taxon>BOP clade</taxon>
        <taxon>Oryzoideae</taxon>
        <taxon>Oryzeae</taxon>
        <taxon>Oryzinae</taxon>
        <taxon>Oryza</taxon>
    </lineage>
</organism>
<dbReference type="FunFam" id="4.10.280.10:FF:000145">
    <property type="entry name" value="Helix-loop-helix DNA-binding domain containing protein, expressed"/>
    <property type="match status" value="1"/>
</dbReference>
<evidence type="ECO:0000256" key="1">
    <source>
        <dbReference type="ARBA" id="ARBA00005510"/>
    </source>
</evidence>
<evidence type="ECO:0000256" key="2">
    <source>
        <dbReference type="ARBA" id="ARBA00023015"/>
    </source>
</evidence>
<evidence type="ECO:0000313" key="8">
    <source>
        <dbReference type="Proteomes" id="UP000006038"/>
    </source>
</evidence>
<reference evidence="7" key="1">
    <citation type="journal article" date="2013" name="Nat. Commun.">
        <title>Whole-genome sequencing of Oryza brachyantha reveals mechanisms underlying Oryza genome evolution.</title>
        <authorList>
            <person name="Chen J."/>
            <person name="Huang Q."/>
            <person name="Gao D."/>
            <person name="Wang J."/>
            <person name="Lang Y."/>
            <person name="Liu T."/>
            <person name="Li B."/>
            <person name="Bai Z."/>
            <person name="Luis Goicoechea J."/>
            <person name="Liang C."/>
            <person name="Chen C."/>
            <person name="Zhang W."/>
            <person name="Sun S."/>
            <person name="Liao Y."/>
            <person name="Zhang X."/>
            <person name="Yang L."/>
            <person name="Song C."/>
            <person name="Wang M."/>
            <person name="Shi J."/>
            <person name="Liu G."/>
            <person name="Liu J."/>
            <person name="Zhou H."/>
            <person name="Zhou W."/>
            <person name="Yu Q."/>
            <person name="An N."/>
            <person name="Chen Y."/>
            <person name="Cai Q."/>
            <person name="Wang B."/>
            <person name="Liu B."/>
            <person name="Min J."/>
            <person name="Huang Y."/>
            <person name="Wu H."/>
            <person name="Li Z."/>
            <person name="Zhang Y."/>
            <person name="Yin Y."/>
            <person name="Song W."/>
            <person name="Jiang J."/>
            <person name="Jackson S.A."/>
            <person name="Wing R.A."/>
            <person name="Wang J."/>
            <person name="Chen M."/>
        </authorList>
    </citation>
    <scope>NUCLEOTIDE SEQUENCE [LARGE SCALE GENOMIC DNA]</scope>
    <source>
        <strain evidence="7">cv. IRGC 101232</strain>
    </source>
</reference>
<feature type="region of interest" description="Disordered" evidence="5">
    <location>
        <begin position="111"/>
        <end position="152"/>
    </location>
</feature>
<feature type="compositionally biased region" description="Basic and acidic residues" evidence="5">
    <location>
        <begin position="113"/>
        <end position="132"/>
    </location>
</feature>
<comment type="similarity">
    <text evidence="1">Belongs to the bHLH protein family.</text>
</comment>
<proteinExistence type="inferred from homology"/>
<dbReference type="PANTHER" id="PTHR45855:SF24">
    <property type="entry name" value="HELIX-LOOP-HELIX DNA-BINDING DOMAIN CONTAINING PROTEIN, EXPRESSED"/>
    <property type="match status" value="1"/>
</dbReference>
<keyword evidence="3" id="KW-0238">DNA-binding</keyword>
<dbReference type="Gramene" id="OB12G24620.1">
    <property type="protein sequence ID" value="OB12G24620.1"/>
    <property type="gene ID" value="OB12G24620"/>
</dbReference>
<dbReference type="Gene3D" id="4.10.280.10">
    <property type="entry name" value="Helix-loop-helix DNA-binding domain"/>
    <property type="match status" value="1"/>
</dbReference>
<protein>
    <recommendedName>
        <fullName evidence="6">BHLH domain-containing protein</fullName>
    </recommendedName>
</protein>
<name>J3NEQ4_ORYBR</name>
<evidence type="ECO:0000256" key="4">
    <source>
        <dbReference type="ARBA" id="ARBA00023163"/>
    </source>
</evidence>
<dbReference type="Proteomes" id="UP000006038">
    <property type="component" value="Chromosome 12"/>
</dbReference>
<feature type="compositionally biased region" description="Basic and acidic residues" evidence="5">
    <location>
        <begin position="142"/>
        <end position="152"/>
    </location>
</feature>
<sequence length="351" mass="37103">MMSLPYYSGDLGDGAAVDITLDQMFGDHDDSHSGDLFELVWACAAGGGAGEIQYHAGAPCCHRRTAAAAPEMPPSEDEMAAWLSEIVTGSGNDDHQLSRAAGGEIIQAPAVESGERRRMENAEKLPRKEEKPAKHKARRNPRYAETHGLTEKRRRSRINEKFKMLQQLVPGCDKSSQSSTLDRTIHYMKSLQQQLQGPSGPPGLGIAGLMPNSVGLAMYATVMRPAAAAVYPAVVQPRPAPFVPSPAAVGVVRLPLPWPSRSAPALAPPAEGGRPVVAGGLPHPAAAPVVPFGAPMLPLVPMMAAAGPGGAPPLMYPPSTSIYWGTGVPTAPTLDPSLFEMKSVYMQVLND</sequence>
<dbReference type="InterPro" id="IPR031066">
    <property type="entry name" value="bHLH_ALC-like_plant"/>
</dbReference>
<dbReference type="PANTHER" id="PTHR45855">
    <property type="entry name" value="TRANSCRIPTION FACTOR PIF1-RELATED"/>
    <property type="match status" value="1"/>
</dbReference>
<keyword evidence="8" id="KW-1185">Reference proteome</keyword>
<dbReference type="InterPro" id="IPR011598">
    <property type="entry name" value="bHLH_dom"/>
</dbReference>
<dbReference type="OMA" id="CCHRRTA"/>